<evidence type="ECO:0000313" key="2">
    <source>
        <dbReference type="EMBL" id="KAG5392209.1"/>
    </source>
</evidence>
<organism evidence="2 3">
    <name type="scientific">Brassica rapa subsp. trilocularis</name>
    <dbReference type="NCBI Taxonomy" id="1813537"/>
    <lineage>
        <taxon>Eukaryota</taxon>
        <taxon>Viridiplantae</taxon>
        <taxon>Streptophyta</taxon>
        <taxon>Embryophyta</taxon>
        <taxon>Tracheophyta</taxon>
        <taxon>Spermatophyta</taxon>
        <taxon>Magnoliopsida</taxon>
        <taxon>eudicotyledons</taxon>
        <taxon>Gunneridae</taxon>
        <taxon>Pentapetalae</taxon>
        <taxon>rosids</taxon>
        <taxon>malvids</taxon>
        <taxon>Brassicales</taxon>
        <taxon>Brassicaceae</taxon>
        <taxon>Brassiceae</taxon>
        <taxon>Brassica</taxon>
    </lineage>
</organism>
<reference evidence="2 3" key="1">
    <citation type="submission" date="2021-03" db="EMBL/GenBank/DDBJ databases">
        <authorList>
            <person name="King G.J."/>
            <person name="Bancroft I."/>
            <person name="Baten A."/>
            <person name="Bloomfield J."/>
            <person name="Borpatragohain P."/>
            <person name="He Z."/>
            <person name="Irish N."/>
            <person name="Irwin J."/>
            <person name="Liu K."/>
            <person name="Mauleon R.P."/>
            <person name="Moore J."/>
            <person name="Morris R."/>
            <person name="Ostergaard L."/>
            <person name="Wang B."/>
            <person name="Wells R."/>
        </authorList>
    </citation>
    <scope>NUCLEOTIDE SEQUENCE [LARGE SCALE GENOMIC DNA]</scope>
    <source>
        <strain evidence="2">R-o-18</strain>
        <tissue evidence="2">Leaf</tissue>
    </source>
</reference>
<keyword evidence="1" id="KW-1133">Transmembrane helix</keyword>
<feature type="transmembrane region" description="Helical" evidence="1">
    <location>
        <begin position="80"/>
        <end position="98"/>
    </location>
</feature>
<protein>
    <submittedName>
        <fullName evidence="2">Uncharacterized protein</fullName>
    </submittedName>
</protein>
<accession>A0ABQ7M086</accession>
<name>A0ABQ7M086_BRACM</name>
<evidence type="ECO:0000256" key="1">
    <source>
        <dbReference type="SAM" id="Phobius"/>
    </source>
</evidence>
<keyword evidence="3" id="KW-1185">Reference proteome</keyword>
<sequence>MMHALHNIVLYGPILLSFNRLTAVHSGSEDVTDVVSMIFRGILMSQFKVAEFQVSGGAMNLALTHLSFALNSLSFYRRGLFTFILYALLYLVGTLRMFKK</sequence>
<evidence type="ECO:0000313" key="3">
    <source>
        <dbReference type="Proteomes" id="UP000823674"/>
    </source>
</evidence>
<dbReference type="Proteomes" id="UP000823674">
    <property type="component" value="Chromosome A06"/>
</dbReference>
<gene>
    <name evidence="2" type="primary">A06p002130.1_BraROA</name>
    <name evidence="2" type="ORF">IGI04_022172</name>
</gene>
<keyword evidence="1" id="KW-0812">Transmembrane</keyword>
<proteinExistence type="predicted"/>
<comment type="caution">
    <text evidence="2">The sequence shown here is derived from an EMBL/GenBank/DDBJ whole genome shotgun (WGS) entry which is preliminary data.</text>
</comment>
<keyword evidence="1" id="KW-0472">Membrane</keyword>
<dbReference type="EMBL" id="JADBGQ010000006">
    <property type="protein sequence ID" value="KAG5392209.1"/>
    <property type="molecule type" value="Genomic_DNA"/>
</dbReference>